<dbReference type="Proteomes" id="UP001234989">
    <property type="component" value="Chromosome 7"/>
</dbReference>
<protein>
    <submittedName>
        <fullName evidence="1">Uncharacterized protein</fullName>
    </submittedName>
</protein>
<accession>A0AAF0ZFK2</accession>
<keyword evidence="2" id="KW-1185">Reference proteome</keyword>
<evidence type="ECO:0000313" key="2">
    <source>
        <dbReference type="Proteomes" id="UP001234989"/>
    </source>
</evidence>
<gene>
    <name evidence="1" type="ORF">MTR67_031130</name>
</gene>
<sequence>MTQTDLLTKHVMGGPYKAMNTVGASSEVSLDDRQFKAMYNEEIQFLPNQEGTSCPSYLRHRGNKGWNIDCEDGWSHRDRY</sequence>
<proteinExistence type="predicted"/>
<organism evidence="1 2">
    <name type="scientific">Solanum verrucosum</name>
    <dbReference type="NCBI Taxonomy" id="315347"/>
    <lineage>
        <taxon>Eukaryota</taxon>
        <taxon>Viridiplantae</taxon>
        <taxon>Streptophyta</taxon>
        <taxon>Embryophyta</taxon>
        <taxon>Tracheophyta</taxon>
        <taxon>Spermatophyta</taxon>
        <taxon>Magnoliopsida</taxon>
        <taxon>eudicotyledons</taxon>
        <taxon>Gunneridae</taxon>
        <taxon>Pentapetalae</taxon>
        <taxon>asterids</taxon>
        <taxon>lamiids</taxon>
        <taxon>Solanales</taxon>
        <taxon>Solanaceae</taxon>
        <taxon>Solanoideae</taxon>
        <taxon>Solaneae</taxon>
        <taxon>Solanum</taxon>
    </lineage>
</organism>
<evidence type="ECO:0000313" key="1">
    <source>
        <dbReference type="EMBL" id="WMV37745.1"/>
    </source>
</evidence>
<reference evidence="1" key="1">
    <citation type="submission" date="2023-08" db="EMBL/GenBank/DDBJ databases">
        <title>A de novo genome assembly of Solanum verrucosum Schlechtendal, a Mexican diploid species geographically isolated from the other diploid A-genome species in potato relatives.</title>
        <authorList>
            <person name="Hosaka K."/>
        </authorList>
    </citation>
    <scope>NUCLEOTIDE SEQUENCE</scope>
    <source>
        <tissue evidence="1">Young leaves</tissue>
    </source>
</reference>
<name>A0AAF0ZFK2_SOLVR</name>
<dbReference type="EMBL" id="CP133618">
    <property type="protein sequence ID" value="WMV37745.1"/>
    <property type="molecule type" value="Genomic_DNA"/>
</dbReference>
<dbReference type="AlphaFoldDB" id="A0AAF0ZFK2"/>